<protein>
    <recommendedName>
        <fullName evidence="1">Methyltransferase type 11 domain-containing protein</fullName>
    </recommendedName>
</protein>
<organism evidence="2 3">
    <name type="scientific">candidate division TA06 bacterium B3_TA06</name>
    <dbReference type="NCBI Taxonomy" id="2012487"/>
    <lineage>
        <taxon>Bacteria</taxon>
        <taxon>Bacteria division TA06</taxon>
    </lineage>
</organism>
<dbReference type="Proteomes" id="UP000317778">
    <property type="component" value="Unassembled WGS sequence"/>
</dbReference>
<gene>
    <name evidence="2" type="ORF">CEE36_09155</name>
</gene>
<evidence type="ECO:0000259" key="1">
    <source>
        <dbReference type="Pfam" id="PF08241"/>
    </source>
</evidence>
<dbReference type="CDD" id="cd02440">
    <property type="entry name" value="AdoMet_MTases"/>
    <property type="match status" value="1"/>
</dbReference>
<evidence type="ECO:0000313" key="2">
    <source>
        <dbReference type="EMBL" id="TKJ40901.1"/>
    </source>
</evidence>
<name>A0A532V129_UNCT6</name>
<evidence type="ECO:0000313" key="3">
    <source>
        <dbReference type="Proteomes" id="UP000317778"/>
    </source>
</evidence>
<dbReference type="SUPFAM" id="SSF53335">
    <property type="entry name" value="S-adenosyl-L-methionine-dependent methyltransferases"/>
    <property type="match status" value="1"/>
</dbReference>
<reference evidence="2 3" key="1">
    <citation type="submission" date="2017-06" db="EMBL/GenBank/DDBJ databases">
        <title>Novel microbial phyla capable of carbon fixation and sulfur reduction in deep-sea sediments.</title>
        <authorList>
            <person name="Huang J."/>
            <person name="Baker B."/>
            <person name="Wang Y."/>
        </authorList>
    </citation>
    <scope>NUCLEOTIDE SEQUENCE [LARGE SCALE GENOMIC DNA]</scope>
    <source>
        <strain evidence="2">B3_TA06</strain>
    </source>
</reference>
<dbReference type="Gene3D" id="3.40.50.150">
    <property type="entry name" value="Vaccinia Virus protein VP39"/>
    <property type="match status" value="1"/>
</dbReference>
<accession>A0A532V129</accession>
<dbReference type="PANTHER" id="PTHR43591">
    <property type="entry name" value="METHYLTRANSFERASE"/>
    <property type="match status" value="1"/>
</dbReference>
<comment type="caution">
    <text evidence="2">The sequence shown here is derived from an EMBL/GenBank/DDBJ whole genome shotgun (WGS) entry which is preliminary data.</text>
</comment>
<feature type="domain" description="Methyltransferase type 11" evidence="1">
    <location>
        <begin position="83"/>
        <end position="180"/>
    </location>
</feature>
<dbReference type="Pfam" id="PF08241">
    <property type="entry name" value="Methyltransf_11"/>
    <property type="match status" value="1"/>
</dbReference>
<dbReference type="InterPro" id="IPR013216">
    <property type="entry name" value="Methyltransf_11"/>
</dbReference>
<dbReference type="AlphaFoldDB" id="A0A532V129"/>
<dbReference type="GO" id="GO:0008757">
    <property type="term" value="F:S-adenosylmethionine-dependent methyltransferase activity"/>
    <property type="evidence" value="ECO:0007669"/>
    <property type="project" value="InterPro"/>
</dbReference>
<dbReference type="EMBL" id="NJBO01000016">
    <property type="protein sequence ID" value="TKJ40901.1"/>
    <property type="molecule type" value="Genomic_DNA"/>
</dbReference>
<dbReference type="InterPro" id="IPR029063">
    <property type="entry name" value="SAM-dependent_MTases_sf"/>
</dbReference>
<proteinExistence type="predicted"/>
<sequence length="373" mass="42800">MNEENFPVVKPTETEKKIWVRLRPRKTGGLVRNKAFRFRDCVDWDGWYRKPCKLNPDDWERSIMAGCRGEWFAHVVQGRQRVLDVGCGFGFPSFYLARYGHEVVGVDPSPSEIATARAIAERMENPGTRNTRFEVIEENNLPFEDNSFDAATLCTSLECMGDPEAILAEVKRVLKPGSPVAIEEEDRPVTHQLSPVWEKASWAFFTDEIWLWYELRITEPHVDRRYMLRLDMKGKVAHKLQPVMESVLSKKKGMPVTDFEKVNIGFDEALAEIVDGEYSEARGYDPVSLKDLLERMGFTDLRFFAKPDGAEFAKSLEKDRLLEKMPDDVRGILRALVRSVPTIETPVWGMVSCRVPNARNTHTRKGERSGEQK</sequence>